<dbReference type="Gene3D" id="2.40.70.10">
    <property type="entry name" value="Acid Proteases"/>
    <property type="match status" value="2"/>
</dbReference>
<dbReference type="PROSITE" id="PS51767">
    <property type="entry name" value="PEPTIDASE_A1"/>
    <property type="match status" value="1"/>
</dbReference>
<evidence type="ECO:0000313" key="6">
    <source>
        <dbReference type="EMBL" id="KAF2736611.1"/>
    </source>
</evidence>
<accession>A0A9P4R520</accession>
<dbReference type="InterPro" id="IPR001461">
    <property type="entry name" value="Aspartic_peptidase_A1"/>
</dbReference>
<organism evidence="6 7">
    <name type="scientific">Polyplosphaeria fusca</name>
    <dbReference type="NCBI Taxonomy" id="682080"/>
    <lineage>
        <taxon>Eukaryota</taxon>
        <taxon>Fungi</taxon>
        <taxon>Dikarya</taxon>
        <taxon>Ascomycota</taxon>
        <taxon>Pezizomycotina</taxon>
        <taxon>Dothideomycetes</taxon>
        <taxon>Pleosporomycetidae</taxon>
        <taxon>Pleosporales</taxon>
        <taxon>Tetraplosphaeriaceae</taxon>
        <taxon>Polyplosphaeria</taxon>
    </lineage>
</organism>
<protein>
    <submittedName>
        <fullName evidence="6">Acid protease</fullName>
    </submittedName>
</protein>
<keyword evidence="6" id="KW-0378">Hydrolase</keyword>
<dbReference type="PRINTS" id="PR00792">
    <property type="entry name" value="PEPSIN"/>
</dbReference>
<sequence length="408" mass="44492">MRFVLLLSAFASLARARLYHHDPQPLRDRSGYQRTLEIPLLNDLAHQRYLMNLSLGTPPQRFSLMPDTASSTLWVPKSNSSGCAPDPCPSGAFNPADSSTIKDTGYTFRAIYGLTPDPAHMVVGPFYNDTISLGPGVSIPDTTFAVGDVPKEILAGGIWGILGLGSPLNTDLAREKNITFPVLWERLYESGHAAKRLFSVWLNEQSSEWGSILFGGIDGKRYEGELKSTPLVLEGRNREFTAWAVNMTSITRYDGEGGKDKLTPDGFVLTITFDTGSPNIYIPDALYSAIAAPMKATMVSGAPYVLCSFRKSTSVIEFGFGGNADGPKMHATYKDLIYPFGLPNNANNAGEVRDEFGRELCYLGVLPNGGSPAVLIGHTGMRGSYVVFDAEEKKLWMGKARYGVARHD</sequence>
<dbReference type="PANTHER" id="PTHR47966:SF51">
    <property type="entry name" value="BETA-SITE APP-CLEAVING ENZYME, ISOFORM A-RELATED"/>
    <property type="match status" value="1"/>
</dbReference>
<evidence type="ECO:0000256" key="2">
    <source>
        <dbReference type="PIRSR" id="PIRSR601461-1"/>
    </source>
</evidence>
<gene>
    <name evidence="6" type="ORF">EJ04DRAFT_153147</name>
</gene>
<feature type="chain" id="PRO_5040369018" evidence="4">
    <location>
        <begin position="17"/>
        <end position="408"/>
    </location>
</feature>
<reference evidence="6" key="1">
    <citation type="journal article" date="2020" name="Stud. Mycol.">
        <title>101 Dothideomycetes genomes: a test case for predicting lifestyles and emergence of pathogens.</title>
        <authorList>
            <person name="Haridas S."/>
            <person name="Albert R."/>
            <person name="Binder M."/>
            <person name="Bloem J."/>
            <person name="Labutti K."/>
            <person name="Salamov A."/>
            <person name="Andreopoulos B."/>
            <person name="Baker S."/>
            <person name="Barry K."/>
            <person name="Bills G."/>
            <person name="Bluhm B."/>
            <person name="Cannon C."/>
            <person name="Castanera R."/>
            <person name="Culley D."/>
            <person name="Daum C."/>
            <person name="Ezra D."/>
            <person name="Gonzalez J."/>
            <person name="Henrissat B."/>
            <person name="Kuo A."/>
            <person name="Liang C."/>
            <person name="Lipzen A."/>
            <person name="Lutzoni F."/>
            <person name="Magnuson J."/>
            <person name="Mondo S."/>
            <person name="Nolan M."/>
            <person name="Ohm R."/>
            <person name="Pangilinan J."/>
            <person name="Park H.-J."/>
            <person name="Ramirez L."/>
            <person name="Alfaro M."/>
            <person name="Sun H."/>
            <person name="Tritt A."/>
            <person name="Yoshinaga Y."/>
            <person name="Zwiers L.-H."/>
            <person name="Turgeon B."/>
            <person name="Goodwin S."/>
            <person name="Spatafora J."/>
            <person name="Crous P."/>
            <person name="Grigoriev I."/>
        </authorList>
    </citation>
    <scope>NUCLEOTIDE SEQUENCE</scope>
    <source>
        <strain evidence="6">CBS 125425</strain>
    </source>
</reference>
<keyword evidence="4" id="KW-0732">Signal</keyword>
<keyword evidence="6" id="KW-0645">Protease</keyword>
<evidence type="ECO:0000256" key="4">
    <source>
        <dbReference type="SAM" id="SignalP"/>
    </source>
</evidence>
<dbReference type="EMBL" id="ML996123">
    <property type="protein sequence ID" value="KAF2736611.1"/>
    <property type="molecule type" value="Genomic_DNA"/>
</dbReference>
<evidence type="ECO:0000259" key="5">
    <source>
        <dbReference type="PROSITE" id="PS51767"/>
    </source>
</evidence>
<evidence type="ECO:0000256" key="3">
    <source>
        <dbReference type="PIRSR" id="PIRSR601461-2"/>
    </source>
</evidence>
<name>A0A9P4R520_9PLEO</name>
<feature type="active site" evidence="2">
    <location>
        <position position="274"/>
    </location>
</feature>
<dbReference type="GO" id="GO:0004190">
    <property type="term" value="F:aspartic-type endopeptidase activity"/>
    <property type="evidence" value="ECO:0007669"/>
    <property type="project" value="InterPro"/>
</dbReference>
<feature type="domain" description="Peptidase A1" evidence="5">
    <location>
        <begin position="49"/>
        <end position="398"/>
    </location>
</feature>
<dbReference type="SUPFAM" id="SSF50630">
    <property type="entry name" value="Acid proteases"/>
    <property type="match status" value="1"/>
</dbReference>
<dbReference type="Pfam" id="PF00026">
    <property type="entry name" value="Asp"/>
    <property type="match status" value="1"/>
</dbReference>
<dbReference type="Proteomes" id="UP000799444">
    <property type="component" value="Unassembled WGS sequence"/>
</dbReference>
<dbReference type="GO" id="GO:0000324">
    <property type="term" value="C:fungal-type vacuole"/>
    <property type="evidence" value="ECO:0007669"/>
    <property type="project" value="TreeGrafter"/>
</dbReference>
<comment type="similarity">
    <text evidence="1">Belongs to the peptidase A1 family.</text>
</comment>
<dbReference type="PANTHER" id="PTHR47966">
    <property type="entry name" value="BETA-SITE APP-CLEAVING ENZYME, ISOFORM A-RELATED"/>
    <property type="match status" value="1"/>
</dbReference>
<proteinExistence type="inferred from homology"/>
<keyword evidence="3" id="KW-1015">Disulfide bond</keyword>
<comment type="caution">
    <text evidence="6">The sequence shown here is derived from an EMBL/GenBank/DDBJ whole genome shotgun (WGS) entry which is preliminary data.</text>
</comment>
<evidence type="ECO:0000256" key="1">
    <source>
        <dbReference type="ARBA" id="ARBA00007447"/>
    </source>
</evidence>
<feature type="signal peptide" evidence="4">
    <location>
        <begin position="1"/>
        <end position="16"/>
    </location>
</feature>
<keyword evidence="7" id="KW-1185">Reference proteome</keyword>
<dbReference type="InterPro" id="IPR033121">
    <property type="entry name" value="PEPTIDASE_A1"/>
</dbReference>
<evidence type="ECO:0000313" key="7">
    <source>
        <dbReference type="Proteomes" id="UP000799444"/>
    </source>
</evidence>
<dbReference type="OrthoDB" id="771136at2759"/>
<feature type="disulfide bond" evidence="3">
    <location>
        <begin position="307"/>
        <end position="361"/>
    </location>
</feature>
<feature type="active site" evidence="2">
    <location>
        <position position="67"/>
    </location>
</feature>
<dbReference type="GO" id="GO:0006508">
    <property type="term" value="P:proteolysis"/>
    <property type="evidence" value="ECO:0007669"/>
    <property type="project" value="UniProtKB-KW"/>
</dbReference>
<dbReference type="InterPro" id="IPR021109">
    <property type="entry name" value="Peptidase_aspartic_dom_sf"/>
</dbReference>
<dbReference type="AlphaFoldDB" id="A0A9P4R520"/>